<evidence type="ECO:0000256" key="1">
    <source>
        <dbReference type="SAM" id="SignalP"/>
    </source>
</evidence>
<organism evidence="2 3">
    <name type="scientific">Segatella bryantii</name>
    <name type="common">Prevotella bryantii</name>
    <dbReference type="NCBI Taxonomy" id="77095"/>
    <lineage>
        <taxon>Bacteria</taxon>
        <taxon>Pseudomonadati</taxon>
        <taxon>Bacteroidota</taxon>
        <taxon>Bacteroidia</taxon>
        <taxon>Bacteroidales</taxon>
        <taxon>Prevotellaceae</taxon>
        <taxon>Segatella</taxon>
    </lineage>
</organism>
<evidence type="ECO:0008006" key="4">
    <source>
        <dbReference type="Google" id="ProtNLM"/>
    </source>
</evidence>
<keyword evidence="1" id="KW-0732">Signal</keyword>
<dbReference type="Proteomes" id="UP000887043">
    <property type="component" value="Unassembled WGS sequence"/>
</dbReference>
<gene>
    <name evidence="2" type="ORF">PRRU23_25620</name>
</gene>
<accession>A0AA37HZI5</accession>
<evidence type="ECO:0000313" key="2">
    <source>
        <dbReference type="EMBL" id="GJG28862.1"/>
    </source>
</evidence>
<feature type="signal peptide" evidence="1">
    <location>
        <begin position="1"/>
        <end position="21"/>
    </location>
</feature>
<reference evidence="2" key="1">
    <citation type="submission" date="2021-08" db="EMBL/GenBank/DDBJ databases">
        <title>Prevotella lacticifex sp. nov., isolated from rumen of cow.</title>
        <authorList>
            <person name="Shinkai T."/>
            <person name="Ikeyama N."/>
            <person name="Kumagai M."/>
            <person name="Ohmori H."/>
            <person name="Sakamoto M."/>
            <person name="Ohkuma M."/>
            <person name="Mitsumori M."/>
        </authorList>
    </citation>
    <scope>NUCLEOTIDE SEQUENCE</scope>
    <source>
        <strain evidence="2">DSM 11371</strain>
    </source>
</reference>
<dbReference type="EMBL" id="BPTR01000001">
    <property type="protein sequence ID" value="GJG28862.1"/>
    <property type="molecule type" value="Genomic_DNA"/>
</dbReference>
<dbReference type="RefSeq" id="WP_006281641.1">
    <property type="nucleotide sequence ID" value="NZ_BPTR01000001.1"/>
</dbReference>
<protein>
    <recommendedName>
        <fullName evidence="4">Lipoprotein</fullName>
    </recommendedName>
</protein>
<feature type="chain" id="PRO_5041326833" description="Lipoprotein" evidence="1">
    <location>
        <begin position="22"/>
        <end position="63"/>
    </location>
</feature>
<name>A0AA37HZI5_SEGBR</name>
<dbReference type="AlphaFoldDB" id="A0AA37HZI5"/>
<proteinExistence type="predicted"/>
<sequence length="63" mass="7202">MKNLIIFVCCIILFAACNLHKDNENDYDNVPALPLEKGKYQIIDLGNAEKTADFFFVKNHISK</sequence>
<dbReference type="PROSITE" id="PS51257">
    <property type="entry name" value="PROKAR_LIPOPROTEIN"/>
    <property type="match status" value="1"/>
</dbReference>
<evidence type="ECO:0000313" key="3">
    <source>
        <dbReference type="Proteomes" id="UP000887043"/>
    </source>
</evidence>
<comment type="caution">
    <text evidence="2">The sequence shown here is derived from an EMBL/GenBank/DDBJ whole genome shotgun (WGS) entry which is preliminary data.</text>
</comment>